<evidence type="ECO:0000313" key="2">
    <source>
        <dbReference type="EMBL" id="MBN1574483.1"/>
    </source>
</evidence>
<protein>
    <submittedName>
        <fullName evidence="2">NAD(P)-dependent oxidoreductase</fullName>
    </submittedName>
</protein>
<dbReference type="InterPro" id="IPR001509">
    <property type="entry name" value="Epimerase_deHydtase"/>
</dbReference>
<dbReference type="CDD" id="cd08946">
    <property type="entry name" value="SDR_e"/>
    <property type="match status" value="1"/>
</dbReference>
<reference evidence="2" key="1">
    <citation type="journal article" date="2021" name="Environ. Microbiol.">
        <title>Genomic characterization of three novel Desulfobacterota classes expand the metabolic and phylogenetic diversity of the phylum.</title>
        <authorList>
            <person name="Murphy C.L."/>
            <person name="Biggerstaff J."/>
            <person name="Eichhorn A."/>
            <person name="Ewing E."/>
            <person name="Shahan R."/>
            <person name="Soriano D."/>
            <person name="Stewart S."/>
            <person name="VanMol K."/>
            <person name="Walker R."/>
            <person name="Walters P."/>
            <person name="Elshahed M.S."/>
            <person name="Youssef N.H."/>
        </authorList>
    </citation>
    <scope>NUCLEOTIDE SEQUENCE</scope>
    <source>
        <strain evidence="2">Zod_Metabat.24</strain>
    </source>
</reference>
<evidence type="ECO:0000313" key="3">
    <source>
        <dbReference type="Proteomes" id="UP000809273"/>
    </source>
</evidence>
<organism evidence="2 3">
    <name type="scientific">Candidatus Zymogenus saltonus</name>
    <dbReference type="NCBI Taxonomy" id="2844893"/>
    <lineage>
        <taxon>Bacteria</taxon>
        <taxon>Deltaproteobacteria</taxon>
        <taxon>Candidatus Zymogenia</taxon>
        <taxon>Candidatus Zymogeniales</taxon>
        <taxon>Candidatus Zymogenaceae</taxon>
        <taxon>Candidatus Zymogenus</taxon>
    </lineage>
</organism>
<dbReference type="SUPFAM" id="SSF51735">
    <property type="entry name" value="NAD(P)-binding Rossmann-fold domains"/>
    <property type="match status" value="1"/>
</dbReference>
<proteinExistence type="predicted"/>
<gene>
    <name evidence="2" type="ORF">JW984_14900</name>
</gene>
<dbReference type="EMBL" id="JAFGIX010000080">
    <property type="protein sequence ID" value="MBN1574483.1"/>
    <property type="molecule type" value="Genomic_DNA"/>
</dbReference>
<dbReference type="Gene3D" id="3.40.50.720">
    <property type="entry name" value="NAD(P)-binding Rossmann-like Domain"/>
    <property type="match status" value="1"/>
</dbReference>
<comment type="caution">
    <text evidence="2">The sequence shown here is derived from an EMBL/GenBank/DDBJ whole genome shotgun (WGS) entry which is preliminary data.</text>
</comment>
<accession>A0A9D8KIR2</accession>
<name>A0A9D8KIR2_9DELT</name>
<dbReference type="AlphaFoldDB" id="A0A9D8KIR2"/>
<feature type="domain" description="NAD-dependent epimerase/dehydratase" evidence="1">
    <location>
        <begin position="37"/>
        <end position="201"/>
    </location>
</feature>
<sequence length="279" mass="31216">MGRNIVKALSESSPDSRIIPVYSPRQGGIDLTLPGAKEALEKKIHIAEPKEAVLIHAAAVVEWDSADGLIDNTLMAINVASWAKDTGIGFSIFVSTVSVYDDIPYADIATPCNPTTFYGIGKLTAEHILRNMISWERRAIVRLSGIWGWQKSPTLFWNRLLLAAVREVPPESKPIVKRFKSRRNYISAREAANCILYLGENRIPGLFLGAGRDVIDTRFFVEAVQHLPGSKLSVIWQDDGGSDEVIYKQSPEFVPLLKPFSEELMTIWENRPEWVVNIQ</sequence>
<dbReference type="InterPro" id="IPR036291">
    <property type="entry name" value="NAD(P)-bd_dom_sf"/>
</dbReference>
<reference evidence="2" key="2">
    <citation type="submission" date="2021-01" db="EMBL/GenBank/DDBJ databases">
        <authorList>
            <person name="Hahn C.R."/>
            <person name="Youssef N.H."/>
            <person name="Elshahed M."/>
        </authorList>
    </citation>
    <scope>NUCLEOTIDE SEQUENCE</scope>
    <source>
        <strain evidence="2">Zod_Metabat.24</strain>
    </source>
</reference>
<evidence type="ECO:0000259" key="1">
    <source>
        <dbReference type="Pfam" id="PF01370"/>
    </source>
</evidence>
<dbReference type="Pfam" id="PF01370">
    <property type="entry name" value="Epimerase"/>
    <property type="match status" value="1"/>
</dbReference>
<dbReference type="Proteomes" id="UP000809273">
    <property type="component" value="Unassembled WGS sequence"/>
</dbReference>